<dbReference type="InterPro" id="IPR027363">
    <property type="entry name" value="M1Pi_N"/>
</dbReference>
<comment type="caution">
    <text evidence="1">The sequence shown here is derived from an EMBL/GenBank/DDBJ whole genome shotgun (WGS) entry which is preliminary data.</text>
</comment>
<name>A0A0F9MWQ8_9ZZZZ</name>
<dbReference type="AlphaFoldDB" id="A0A0F9MWQ8"/>
<gene>
    <name evidence="1" type="ORF">LCGC14_1023650</name>
</gene>
<accession>A0A0F9MWQ8</accession>
<organism evidence="1">
    <name type="scientific">marine sediment metagenome</name>
    <dbReference type="NCBI Taxonomy" id="412755"/>
    <lineage>
        <taxon>unclassified sequences</taxon>
        <taxon>metagenomes</taxon>
        <taxon>ecological metagenomes</taxon>
    </lineage>
</organism>
<reference evidence="1" key="1">
    <citation type="journal article" date="2015" name="Nature">
        <title>Complex archaea that bridge the gap between prokaryotes and eukaryotes.</title>
        <authorList>
            <person name="Spang A."/>
            <person name="Saw J.H."/>
            <person name="Jorgensen S.L."/>
            <person name="Zaremba-Niedzwiedzka K."/>
            <person name="Martijn J."/>
            <person name="Lind A.E."/>
            <person name="van Eijk R."/>
            <person name="Schleper C."/>
            <person name="Guy L."/>
            <person name="Ettema T.J."/>
        </authorList>
    </citation>
    <scope>NUCLEOTIDE SEQUENCE</scope>
</reference>
<dbReference type="Gene3D" id="1.20.120.420">
    <property type="entry name" value="translation initiation factor eif-2b, domain 1"/>
    <property type="match status" value="1"/>
</dbReference>
<sequence>MIPSIEWTSENKVKMIDQTLLPHELKFLEFDDYEDVAT</sequence>
<feature type="non-terminal residue" evidence="1">
    <location>
        <position position="38"/>
    </location>
</feature>
<dbReference type="EMBL" id="LAZR01004106">
    <property type="protein sequence ID" value="KKN11715.1"/>
    <property type="molecule type" value="Genomic_DNA"/>
</dbReference>
<proteinExistence type="predicted"/>
<protein>
    <submittedName>
        <fullName evidence="1">Uncharacterized protein</fullName>
    </submittedName>
</protein>
<evidence type="ECO:0000313" key="1">
    <source>
        <dbReference type="EMBL" id="KKN11715.1"/>
    </source>
</evidence>